<evidence type="ECO:0000256" key="5">
    <source>
        <dbReference type="ARBA" id="ARBA00023163"/>
    </source>
</evidence>
<feature type="region of interest" description="Disordered" evidence="6">
    <location>
        <begin position="1"/>
        <end position="20"/>
    </location>
</feature>
<dbReference type="RefSeq" id="WP_310400630.1">
    <property type="nucleotide sequence ID" value="NZ_JAVDWW010000003.1"/>
</dbReference>
<protein>
    <submittedName>
        <fullName evidence="8">RNA polymerase sigma-70 factor (ECF subfamily)</fullName>
    </submittedName>
</protein>
<organism evidence="8 9">
    <name type="scientific">Nocardia kruczakiae</name>
    <dbReference type="NCBI Taxonomy" id="261477"/>
    <lineage>
        <taxon>Bacteria</taxon>
        <taxon>Bacillati</taxon>
        <taxon>Actinomycetota</taxon>
        <taxon>Actinomycetes</taxon>
        <taxon>Mycobacteriales</taxon>
        <taxon>Nocardiaceae</taxon>
        <taxon>Nocardia</taxon>
    </lineage>
</organism>
<evidence type="ECO:0000256" key="2">
    <source>
        <dbReference type="ARBA" id="ARBA00023015"/>
    </source>
</evidence>
<evidence type="ECO:0000313" key="8">
    <source>
        <dbReference type="EMBL" id="MDR7168612.1"/>
    </source>
</evidence>
<gene>
    <name evidence="8" type="ORF">J2W56_002343</name>
</gene>
<evidence type="ECO:0000256" key="4">
    <source>
        <dbReference type="ARBA" id="ARBA00023125"/>
    </source>
</evidence>
<evidence type="ECO:0000259" key="7">
    <source>
        <dbReference type="Pfam" id="PF08281"/>
    </source>
</evidence>
<evidence type="ECO:0000256" key="6">
    <source>
        <dbReference type="SAM" id="MobiDB-lite"/>
    </source>
</evidence>
<name>A0ABU1XF28_9NOCA</name>
<dbReference type="InterPro" id="IPR036388">
    <property type="entry name" value="WH-like_DNA-bd_sf"/>
</dbReference>
<proteinExistence type="inferred from homology"/>
<evidence type="ECO:0000256" key="1">
    <source>
        <dbReference type="ARBA" id="ARBA00010641"/>
    </source>
</evidence>
<evidence type="ECO:0000256" key="3">
    <source>
        <dbReference type="ARBA" id="ARBA00023082"/>
    </source>
</evidence>
<keyword evidence="2" id="KW-0805">Transcription regulation</keyword>
<dbReference type="PANTHER" id="PTHR43133:SF62">
    <property type="entry name" value="RNA POLYMERASE SIGMA FACTOR SIGZ"/>
    <property type="match status" value="1"/>
</dbReference>
<keyword evidence="3" id="KW-0731">Sigma factor</keyword>
<dbReference type="InterPro" id="IPR013249">
    <property type="entry name" value="RNA_pol_sigma70_r4_t2"/>
</dbReference>
<comment type="caution">
    <text evidence="8">The sequence shown here is derived from an EMBL/GenBank/DDBJ whole genome shotgun (WGS) entry which is preliminary data.</text>
</comment>
<dbReference type="CDD" id="cd06171">
    <property type="entry name" value="Sigma70_r4"/>
    <property type="match status" value="1"/>
</dbReference>
<keyword evidence="5" id="KW-0804">Transcription</keyword>
<dbReference type="PANTHER" id="PTHR43133">
    <property type="entry name" value="RNA POLYMERASE ECF-TYPE SIGMA FACTO"/>
    <property type="match status" value="1"/>
</dbReference>
<accession>A0ABU1XF28</accession>
<dbReference type="EMBL" id="JAVDWW010000003">
    <property type="protein sequence ID" value="MDR7168612.1"/>
    <property type="molecule type" value="Genomic_DNA"/>
</dbReference>
<keyword evidence="4" id="KW-0238">DNA-binding</keyword>
<dbReference type="Pfam" id="PF08281">
    <property type="entry name" value="Sigma70_r4_2"/>
    <property type="match status" value="1"/>
</dbReference>
<dbReference type="Gene3D" id="1.10.1740.10">
    <property type="match status" value="1"/>
</dbReference>
<keyword evidence="9" id="KW-1185">Reference proteome</keyword>
<feature type="domain" description="RNA polymerase sigma factor 70 region 4 type 2" evidence="7">
    <location>
        <begin position="118"/>
        <end position="165"/>
    </location>
</feature>
<dbReference type="InterPro" id="IPR013324">
    <property type="entry name" value="RNA_pol_sigma_r3/r4-like"/>
</dbReference>
<dbReference type="Gene3D" id="1.10.10.10">
    <property type="entry name" value="Winged helix-like DNA-binding domain superfamily/Winged helix DNA-binding domain"/>
    <property type="match status" value="1"/>
</dbReference>
<evidence type="ECO:0000313" key="9">
    <source>
        <dbReference type="Proteomes" id="UP001251217"/>
    </source>
</evidence>
<dbReference type="Proteomes" id="UP001251217">
    <property type="component" value="Unassembled WGS sequence"/>
</dbReference>
<dbReference type="InterPro" id="IPR039425">
    <property type="entry name" value="RNA_pol_sigma-70-like"/>
</dbReference>
<comment type="similarity">
    <text evidence="1">Belongs to the sigma-70 factor family. ECF subfamily.</text>
</comment>
<reference evidence="8 9" key="1">
    <citation type="submission" date="2023-07" db="EMBL/GenBank/DDBJ databases">
        <title>Sorghum-associated microbial communities from plants grown in Nebraska, USA.</title>
        <authorList>
            <person name="Schachtman D."/>
        </authorList>
    </citation>
    <scope>NUCLEOTIDE SEQUENCE [LARGE SCALE GENOMIC DNA]</scope>
    <source>
        <strain evidence="8 9">4272</strain>
    </source>
</reference>
<dbReference type="SUPFAM" id="SSF88659">
    <property type="entry name" value="Sigma3 and sigma4 domains of RNA polymerase sigma factors"/>
    <property type="match status" value="1"/>
</dbReference>
<feature type="compositionally biased region" description="Pro residues" evidence="6">
    <location>
        <begin position="1"/>
        <end position="14"/>
    </location>
</feature>
<sequence>MSGQPEPVPTPAPPSRDDHADWEEIFHGNVDWVYALMLAKVGAAPDAEELTTEVFMTALEPSPIGASPLDAEPSRIPALLRDTARSVLARYWLSRVGREITVIDAESPATTSATPAAAVGDLLAELPEPYRRILELRFLQGLSIQDTAARLGVSVPEAEARQRLALRSAARPGSGGSL</sequence>